<feature type="region of interest" description="Disordered" evidence="2">
    <location>
        <begin position="46"/>
        <end position="111"/>
    </location>
</feature>
<sequence>MLLKVALEAAQGGLQRHKDSQQKPEDQAGDQQVHLLQVELAQARKDLQATQDSGKQLQLYQQQQRKQHEEESELQEARKTEQELQAELQGMQAAREPGDNASNAGSAAGADHHQDLEDLRNENLMLQEAMQAAAVRIRSADAEREEAQRLAQERSSAAAAARRQVAELEGALSVNNTAQADVAAAQEALHKLHAEADELRQQLRDSTATSTAREERILKLQEELREASTVGQDHNEVSAALEACKADQRAAAEAKAQAEEQLLQARALHQAAAAKMTEAEEQVASAAGAAQISEERTALAEKAAEQLWQEDNVRRQRFTAVQQGWTRQKEELQAQVHGLEQEAAQHRASSTALHQAMEKAEASTAEAQQLAVSSQERLDGAVREAQRELQAQVAQAEGRAAAAEQRSALDQEQVQHLRLQQQASAAAADQLAAVQADLHAARLAETEALAEAEKAAQTVATAQSTAESLRAANAELQRAVRHAQTQARAVPPDLMQASTAASAPAEASSPNPDGKEEVRLRALEQENEALRGQARTSEKRIAAAAAVQQAQVDALQKANRDLSWQVAMLARSGAQEAPPHPASSGHRAIVLGPAASPGRGTVAGVLGWVLRHRKPLLMAYLAFTHILIYHLIWSGGGACSPPAPPFLPAVASGVRQGGGEALTGLEREDADSRALTERRGLGEGADEPENASFFERQAIVRRQAADRKHGQARKSGSSRLKRHQRLKR</sequence>
<evidence type="ECO:0000313" key="3">
    <source>
        <dbReference type="EMBL" id="KAK9798136.1"/>
    </source>
</evidence>
<evidence type="ECO:0000256" key="1">
    <source>
        <dbReference type="SAM" id="Coils"/>
    </source>
</evidence>
<reference evidence="3 4" key="1">
    <citation type="journal article" date="2024" name="Nat. Commun.">
        <title>Phylogenomics reveals the evolutionary origins of lichenization in chlorophyte algae.</title>
        <authorList>
            <person name="Puginier C."/>
            <person name="Libourel C."/>
            <person name="Otte J."/>
            <person name="Skaloud P."/>
            <person name="Haon M."/>
            <person name="Grisel S."/>
            <person name="Petersen M."/>
            <person name="Berrin J.G."/>
            <person name="Delaux P.M."/>
            <person name="Dal Grande F."/>
            <person name="Keller J."/>
        </authorList>
    </citation>
    <scope>NUCLEOTIDE SEQUENCE [LARGE SCALE GENOMIC DNA]</scope>
    <source>
        <strain evidence="3 4">SAG 2036</strain>
    </source>
</reference>
<feature type="compositionally biased region" description="Basic and acidic residues" evidence="2">
    <location>
        <begin position="665"/>
        <end position="681"/>
    </location>
</feature>
<feature type="coiled-coil region" evidence="1">
    <location>
        <begin position="459"/>
        <end position="486"/>
    </location>
</feature>
<evidence type="ECO:0000256" key="2">
    <source>
        <dbReference type="SAM" id="MobiDB-lite"/>
    </source>
</evidence>
<name>A0AAW1NTE1_9CHLO</name>
<keyword evidence="4" id="KW-1185">Reference proteome</keyword>
<dbReference type="EMBL" id="JALJOQ010000102">
    <property type="protein sequence ID" value="KAK9798136.1"/>
    <property type="molecule type" value="Genomic_DNA"/>
</dbReference>
<dbReference type="AlphaFoldDB" id="A0AAW1NTE1"/>
<accession>A0AAW1NTE1</accession>
<feature type="region of interest" description="Disordered" evidence="2">
    <location>
        <begin position="9"/>
        <end position="31"/>
    </location>
</feature>
<feature type="compositionally biased region" description="Basic residues" evidence="2">
    <location>
        <begin position="719"/>
        <end position="728"/>
    </location>
</feature>
<feature type="compositionally biased region" description="Low complexity" evidence="2">
    <location>
        <begin position="55"/>
        <end position="64"/>
    </location>
</feature>
<comment type="caution">
    <text evidence="3">The sequence shown here is derived from an EMBL/GenBank/DDBJ whole genome shotgun (WGS) entry which is preliminary data.</text>
</comment>
<keyword evidence="1" id="KW-0175">Coiled coil</keyword>
<evidence type="ECO:0000313" key="4">
    <source>
        <dbReference type="Proteomes" id="UP001465755"/>
    </source>
</evidence>
<protein>
    <submittedName>
        <fullName evidence="3">Uncharacterized protein</fullName>
    </submittedName>
</protein>
<gene>
    <name evidence="3" type="ORF">WJX73_005821</name>
</gene>
<feature type="region of interest" description="Disordered" evidence="2">
    <location>
        <begin position="496"/>
        <end position="516"/>
    </location>
</feature>
<feature type="coiled-coil region" evidence="1">
    <location>
        <begin position="322"/>
        <end position="349"/>
    </location>
</feature>
<feature type="compositionally biased region" description="Low complexity" evidence="2">
    <location>
        <begin position="497"/>
        <end position="509"/>
    </location>
</feature>
<organism evidence="3 4">
    <name type="scientific">Symbiochloris irregularis</name>
    <dbReference type="NCBI Taxonomy" id="706552"/>
    <lineage>
        <taxon>Eukaryota</taxon>
        <taxon>Viridiplantae</taxon>
        <taxon>Chlorophyta</taxon>
        <taxon>core chlorophytes</taxon>
        <taxon>Trebouxiophyceae</taxon>
        <taxon>Trebouxiales</taxon>
        <taxon>Trebouxiaceae</taxon>
        <taxon>Symbiochloris</taxon>
    </lineage>
</organism>
<feature type="compositionally biased region" description="Low complexity" evidence="2">
    <location>
        <begin position="99"/>
        <end position="109"/>
    </location>
</feature>
<feature type="region of interest" description="Disordered" evidence="2">
    <location>
        <begin position="665"/>
        <end position="728"/>
    </location>
</feature>
<proteinExistence type="predicted"/>
<feature type="coiled-coil region" evidence="1">
    <location>
        <begin position="241"/>
        <end position="282"/>
    </location>
</feature>
<feature type="compositionally biased region" description="Basic and acidic residues" evidence="2">
    <location>
        <begin position="16"/>
        <end position="26"/>
    </location>
</feature>
<dbReference type="Proteomes" id="UP001465755">
    <property type="component" value="Unassembled WGS sequence"/>
</dbReference>